<evidence type="ECO:0000313" key="7">
    <source>
        <dbReference type="EMBL" id="NQV66718.1"/>
    </source>
</evidence>
<sequence length="179" mass="19769">ILLALHRGDHSLLELDSPAIIQRFEAHRDGVNAASLDFLEVLNRESLILDAATMHYVARWITPVGPPRRFDTRFFVARMPAWQQPIHDDHELVHSSWMAPAEILALAERKEISLMPPTMRMVECLAQFTSTAAVMASAEANLPDARVPMNGIAAVGTSMAGAVSLNQAEPGWVRLRPLS</sequence>
<evidence type="ECO:0000256" key="1">
    <source>
        <dbReference type="ARBA" id="ARBA00001936"/>
    </source>
</evidence>
<evidence type="ECO:0000256" key="3">
    <source>
        <dbReference type="ARBA" id="ARBA00022723"/>
    </source>
</evidence>
<dbReference type="GO" id="GO:0016818">
    <property type="term" value="F:hydrolase activity, acting on acid anhydrides, in phosphorus-containing anhydrides"/>
    <property type="evidence" value="ECO:0007669"/>
    <property type="project" value="InterPro"/>
</dbReference>
<proteinExistence type="predicted"/>
<evidence type="ECO:0000256" key="6">
    <source>
        <dbReference type="ARBA" id="ARBA00023211"/>
    </source>
</evidence>
<comment type="cofactor">
    <cofactor evidence="1">
        <name>Mn(2+)</name>
        <dbReference type="ChEBI" id="CHEBI:29035"/>
    </cofactor>
</comment>
<dbReference type="PANTHER" id="PTHR12318:SF0">
    <property type="entry name" value="ACYL-COENZYME A DIPHOSPHATASE NUDT19"/>
    <property type="match status" value="1"/>
</dbReference>
<organism evidence="7 8">
    <name type="scientific">SAR86 cluster bacterium</name>
    <dbReference type="NCBI Taxonomy" id="2030880"/>
    <lineage>
        <taxon>Bacteria</taxon>
        <taxon>Pseudomonadati</taxon>
        <taxon>Pseudomonadota</taxon>
        <taxon>Gammaproteobacteria</taxon>
        <taxon>SAR86 cluster</taxon>
    </lineage>
</organism>
<dbReference type="Gene3D" id="3.90.79.10">
    <property type="entry name" value="Nucleoside Triphosphate Pyrophosphohydrolase"/>
    <property type="match status" value="1"/>
</dbReference>
<evidence type="ECO:0000256" key="5">
    <source>
        <dbReference type="ARBA" id="ARBA00022842"/>
    </source>
</evidence>
<dbReference type="AlphaFoldDB" id="A0A973AAC9"/>
<dbReference type="GO" id="GO:0046872">
    <property type="term" value="F:metal ion binding"/>
    <property type="evidence" value="ECO:0007669"/>
    <property type="project" value="UniProtKB-KW"/>
</dbReference>
<evidence type="ECO:0000256" key="4">
    <source>
        <dbReference type="ARBA" id="ARBA00022801"/>
    </source>
</evidence>
<keyword evidence="4" id="KW-0378">Hydrolase</keyword>
<comment type="caution">
    <text evidence="7">The sequence shown here is derived from an EMBL/GenBank/DDBJ whole genome shotgun (WGS) entry which is preliminary data.</text>
</comment>
<dbReference type="Proteomes" id="UP000754644">
    <property type="component" value="Unassembled WGS sequence"/>
</dbReference>
<dbReference type="InterPro" id="IPR039121">
    <property type="entry name" value="NUDT19"/>
</dbReference>
<keyword evidence="5" id="KW-0460">Magnesium</keyword>
<evidence type="ECO:0008006" key="9">
    <source>
        <dbReference type="Google" id="ProtNLM"/>
    </source>
</evidence>
<evidence type="ECO:0000313" key="8">
    <source>
        <dbReference type="Proteomes" id="UP000754644"/>
    </source>
</evidence>
<accession>A0A973AAC9</accession>
<protein>
    <recommendedName>
        <fullName evidence="9">NUDIX hydrolase</fullName>
    </recommendedName>
</protein>
<evidence type="ECO:0000256" key="2">
    <source>
        <dbReference type="ARBA" id="ARBA00001946"/>
    </source>
</evidence>
<reference evidence="7" key="1">
    <citation type="submission" date="2020-05" db="EMBL/GenBank/DDBJ databases">
        <title>Sulfur intermediates as new biogeochemical hubs in an aquatic model microbial ecosystem.</title>
        <authorList>
            <person name="Vigneron A."/>
        </authorList>
    </citation>
    <scope>NUCLEOTIDE SEQUENCE</scope>
    <source>
        <strain evidence="7">Bin.250</strain>
    </source>
</reference>
<feature type="non-terminal residue" evidence="7">
    <location>
        <position position="1"/>
    </location>
</feature>
<keyword evidence="6" id="KW-0464">Manganese</keyword>
<comment type="cofactor">
    <cofactor evidence="2">
        <name>Mg(2+)</name>
        <dbReference type="ChEBI" id="CHEBI:18420"/>
    </cofactor>
</comment>
<dbReference type="SUPFAM" id="SSF55811">
    <property type="entry name" value="Nudix"/>
    <property type="match status" value="1"/>
</dbReference>
<keyword evidence="3" id="KW-0479">Metal-binding</keyword>
<name>A0A973AAC9_9GAMM</name>
<dbReference type="EMBL" id="JABMOJ010000566">
    <property type="protein sequence ID" value="NQV66718.1"/>
    <property type="molecule type" value="Genomic_DNA"/>
</dbReference>
<gene>
    <name evidence="7" type="ORF">HQ497_15270</name>
</gene>
<dbReference type="InterPro" id="IPR015797">
    <property type="entry name" value="NUDIX_hydrolase-like_dom_sf"/>
</dbReference>
<dbReference type="PANTHER" id="PTHR12318">
    <property type="entry name" value="TESTOSTERONE-REGULATED PROTEIN RP2"/>
    <property type="match status" value="1"/>
</dbReference>